<sequence length="284" mass="32341">MDFKYELPAHLETKSMGSARLRNRQEQKCLDQKLQEMTSHFRCKSTRMMTEIGDLQDKAKDMLPIGGKMIVCPKGLSEKEKKRYRRLRRRSSTPSMTLTEFDEKLTDFRHEIKTYRRGSNSTHPDDVFLFDANIVDVENHEFCAPLNKHKHAMKEAFRRATTKDVGANPGGQQAHGTHPGTQTRKTVTMMSSGTTSVTRSLSSSDGSVRKHQSKHERHKTAMHIESSGVQLRPRSRFYSDDGSSLGERVTPVSARREIVICPDIIAANRRRKPTATSVTDFYQA</sequence>
<dbReference type="Proteomes" id="UP001519460">
    <property type="component" value="Unassembled WGS sequence"/>
</dbReference>
<reference evidence="2 3" key="1">
    <citation type="journal article" date="2023" name="Sci. Data">
        <title>Genome assembly of the Korean intertidal mud-creeper Batillaria attramentaria.</title>
        <authorList>
            <person name="Patra A.K."/>
            <person name="Ho P.T."/>
            <person name="Jun S."/>
            <person name="Lee S.J."/>
            <person name="Kim Y."/>
            <person name="Won Y.J."/>
        </authorList>
    </citation>
    <scope>NUCLEOTIDE SEQUENCE [LARGE SCALE GENOMIC DNA]</scope>
    <source>
        <strain evidence="2">Wonlab-2016</strain>
    </source>
</reference>
<dbReference type="EMBL" id="JACVVK020000071">
    <property type="protein sequence ID" value="KAK7495899.1"/>
    <property type="molecule type" value="Genomic_DNA"/>
</dbReference>
<organism evidence="2 3">
    <name type="scientific">Batillaria attramentaria</name>
    <dbReference type="NCBI Taxonomy" id="370345"/>
    <lineage>
        <taxon>Eukaryota</taxon>
        <taxon>Metazoa</taxon>
        <taxon>Spiralia</taxon>
        <taxon>Lophotrochozoa</taxon>
        <taxon>Mollusca</taxon>
        <taxon>Gastropoda</taxon>
        <taxon>Caenogastropoda</taxon>
        <taxon>Sorbeoconcha</taxon>
        <taxon>Cerithioidea</taxon>
        <taxon>Batillariidae</taxon>
        <taxon>Batillaria</taxon>
    </lineage>
</organism>
<protein>
    <recommendedName>
        <fullName evidence="4">Borealin</fullName>
    </recommendedName>
</protein>
<evidence type="ECO:0000313" key="3">
    <source>
        <dbReference type="Proteomes" id="UP001519460"/>
    </source>
</evidence>
<proteinExistence type="predicted"/>
<name>A0ABD0L8K8_9CAEN</name>
<feature type="compositionally biased region" description="Polar residues" evidence="1">
    <location>
        <begin position="170"/>
        <end position="185"/>
    </location>
</feature>
<feature type="compositionally biased region" description="Low complexity" evidence="1">
    <location>
        <begin position="186"/>
        <end position="200"/>
    </location>
</feature>
<dbReference type="AlphaFoldDB" id="A0ABD0L8K8"/>
<feature type="compositionally biased region" description="Basic residues" evidence="1">
    <location>
        <begin position="209"/>
        <end position="221"/>
    </location>
</feature>
<evidence type="ECO:0000313" key="2">
    <source>
        <dbReference type="EMBL" id="KAK7495899.1"/>
    </source>
</evidence>
<accession>A0ABD0L8K8</accession>
<gene>
    <name evidence="2" type="ORF">BaRGS_00012889</name>
</gene>
<evidence type="ECO:0000256" key="1">
    <source>
        <dbReference type="SAM" id="MobiDB-lite"/>
    </source>
</evidence>
<evidence type="ECO:0008006" key="4">
    <source>
        <dbReference type="Google" id="ProtNLM"/>
    </source>
</evidence>
<feature type="region of interest" description="Disordered" evidence="1">
    <location>
        <begin position="163"/>
        <end position="228"/>
    </location>
</feature>
<comment type="caution">
    <text evidence="2">The sequence shown here is derived from an EMBL/GenBank/DDBJ whole genome shotgun (WGS) entry which is preliminary data.</text>
</comment>
<keyword evidence="3" id="KW-1185">Reference proteome</keyword>